<accession>A0ABW5V5V6</accession>
<protein>
    <submittedName>
        <fullName evidence="5">AAA family ATPase</fullName>
    </submittedName>
</protein>
<evidence type="ECO:0000259" key="4">
    <source>
        <dbReference type="Pfam" id="PF13514"/>
    </source>
</evidence>
<dbReference type="PANTHER" id="PTHR41259:SF1">
    <property type="entry name" value="DOUBLE-STRAND BREAK REPAIR RAD50 ATPASE, PUTATIVE-RELATED"/>
    <property type="match status" value="1"/>
</dbReference>
<keyword evidence="3" id="KW-0812">Transmembrane</keyword>
<dbReference type="Pfam" id="PF13514">
    <property type="entry name" value="AAA_27"/>
    <property type="match status" value="1"/>
</dbReference>
<feature type="coiled-coil region" evidence="1">
    <location>
        <begin position="530"/>
        <end position="564"/>
    </location>
</feature>
<keyword evidence="6" id="KW-1185">Reference proteome</keyword>
<feature type="region of interest" description="Disordered" evidence="2">
    <location>
        <begin position="762"/>
        <end position="791"/>
    </location>
</feature>
<evidence type="ECO:0000313" key="5">
    <source>
        <dbReference type="EMBL" id="MFD2761069.1"/>
    </source>
</evidence>
<dbReference type="EMBL" id="JBHUNA010000019">
    <property type="protein sequence ID" value="MFD2761069.1"/>
    <property type="molecule type" value="Genomic_DNA"/>
</dbReference>
<dbReference type="Proteomes" id="UP001597502">
    <property type="component" value="Unassembled WGS sequence"/>
</dbReference>
<dbReference type="InterPro" id="IPR027417">
    <property type="entry name" value="P-loop_NTPase"/>
</dbReference>
<keyword evidence="1" id="KW-0175">Coiled coil</keyword>
<proteinExistence type="predicted"/>
<feature type="transmembrane region" description="Helical" evidence="3">
    <location>
        <begin position="464"/>
        <end position="484"/>
    </location>
</feature>
<evidence type="ECO:0000256" key="1">
    <source>
        <dbReference type="SAM" id="Coils"/>
    </source>
</evidence>
<organism evidence="5 6">
    <name type="scientific">Lentibacillus juripiscarius</name>
    <dbReference type="NCBI Taxonomy" id="257446"/>
    <lineage>
        <taxon>Bacteria</taxon>
        <taxon>Bacillati</taxon>
        <taxon>Bacillota</taxon>
        <taxon>Bacilli</taxon>
        <taxon>Bacillales</taxon>
        <taxon>Bacillaceae</taxon>
        <taxon>Lentibacillus</taxon>
    </lineage>
</organism>
<keyword evidence="3" id="KW-0472">Membrane</keyword>
<feature type="domain" description="YhaN AAA" evidence="4">
    <location>
        <begin position="1"/>
        <end position="198"/>
    </location>
</feature>
<dbReference type="Gene3D" id="3.40.50.300">
    <property type="entry name" value="P-loop containing nucleotide triphosphate hydrolases"/>
    <property type="match status" value="2"/>
</dbReference>
<reference evidence="6" key="1">
    <citation type="journal article" date="2019" name="Int. J. Syst. Evol. Microbiol.">
        <title>The Global Catalogue of Microorganisms (GCM) 10K type strain sequencing project: providing services to taxonomists for standard genome sequencing and annotation.</title>
        <authorList>
            <consortium name="The Broad Institute Genomics Platform"/>
            <consortium name="The Broad Institute Genome Sequencing Center for Infectious Disease"/>
            <person name="Wu L."/>
            <person name="Ma J."/>
        </authorList>
    </citation>
    <scope>NUCLEOTIDE SEQUENCE [LARGE SCALE GENOMIC DNA]</scope>
    <source>
        <strain evidence="6">TISTR 1535</strain>
    </source>
</reference>
<dbReference type="InterPro" id="IPR038734">
    <property type="entry name" value="YhaN_AAA"/>
</dbReference>
<dbReference type="PANTHER" id="PTHR41259">
    <property type="entry name" value="DOUBLE-STRAND BREAK REPAIR RAD50 ATPASE, PUTATIVE-RELATED"/>
    <property type="match status" value="1"/>
</dbReference>
<sequence length="987" mass="115337">MHIKKADIFGFGKWVDHTIDFTDEPFICVYGDNESGKTTIQQFLLFMLFGMPPKKRAGYKPKMSGKMGGRLTVDDPEAGEFVIERLHDVQNGKAVCYTPDGQEHDETWLQDRLKGMTKETYQSIFSFSAVDLLDIRSMREEELGEVLLGIGMTGSNSIHALEKRLDAQLGERFKPFGKKPEINQQLASVDTLFQSLQQYRETEGDYRNKKEVLQQLNDELGQLQDELTKSKDAIFRLEKKRQALPILKEYQHVLQQLQTYPDPFSFPEQGMKRLEQLNEKLLPLRSELSVLRHNLNEYTSKRNAIWNSFFDDAVYEQLESILEQKQQWLDVHKSLNGYGETIQKLEWQIHAEMEQLNVGITAEDLQWLQLPFSAEKTWNQLKSDMDQVMVTKEQLEEEHRQLLKEEEYLHVQKDKQQASLADTEREKELQETVHQYHRQKQMLHDQDEQTWNWDQLKKQKEKQAAAWLTGGIAAAVILSVLAFITDRMTLLGISGVILAASIGQWTAGKRSHREMERMLVSKKPASGEITENEKQEAEKTLAANDEMKQELSIVQEKLRSNEMTFLKWEEKKSGLEQRENRVQRQIKEQWKQYPFLEQMDSAHWPALFHPLKHVLELHRDKQRQEQAYEQQLQKSRHFDERIDHFFHELKWDIAGKSTTDKVKEMENVQQEYWNGLSRIDQYDEWIADTEAKQREVQQKMQVYDEEIAHLMDMAGTETEEAFLAKGKQLEEKQNHAAKMSELDNQLARILPGDDYERLPAMELPEEHTLEANYEKESDRTSRIEQELEQKRQERADIHAALSGLESSESYSETLHRFTTEQEKLERLAEEWAVLKSAKEILAETKRNYRRNYLEQAIEKTTHYFHLLTEKAYGKIYPPEGTQSFQVEARNGIRYDVNELSQGTIDQLYVSLRLGISEVMSEKHRLPFIIDDAFVHFDPVRTKRIAELLAGVSEQQQVMLFTCKPDVMDAAANVSRADSKSSIRIPLS</sequence>
<feature type="coiled-coil region" evidence="1">
    <location>
        <begin position="378"/>
        <end position="412"/>
    </location>
</feature>
<comment type="caution">
    <text evidence="5">The sequence shown here is derived from an EMBL/GenBank/DDBJ whole genome shotgun (WGS) entry which is preliminary data.</text>
</comment>
<evidence type="ECO:0000313" key="6">
    <source>
        <dbReference type="Proteomes" id="UP001597502"/>
    </source>
</evidence>
<name>A0ABW5V5V6_9BACI</name>
<evidence type="ECO:0000256" key="2">
    <source>
        <dbReference type="SAM" id="MobiDB-lite"/>
    </source>
</evidence>
<keyword evidence="3" id="KW-1133">Transmembrane helix</keyword>
<evidence type="ECO:0000256" key="3">
    <source>
        <dbReference type="SAM" id="Phobius"/>
    </source>
</evidence>
<dbReference type="SUPFAM" id="SSF52540">
    <property type="entry name" value="P-loop containing nucleoside triphosphate hydrolases"/>
    <property type="match status" value="1"/>
</dbReference>
<gene>
    <name evidence="5" type="ORF">ACFSUO_08810</name>
</gene>
<dbReference type="RefSeq" id="WP_382393193.1">
    <property type="nucleotide sequence ID" value="NZ_JBHUNA010000019.1"/>
</dbReference>
<feature type="coiled-coil region" evidence="1">
    <location>
        <begin position="199"/>
        <end position="240"/>
    </location>
</feature>
<feature type="transmembrane region" description="Helical" evidence="3">
    <location>
        <begin position="490"/>
        <end position="508"/>
    </location>
</feature>